<dbReference type="InterPro" id="IPR032710">
    <property type="entry name" value="NTF2-like_dom_sf"/>
</dbReference>
<organism evidence="2 3">
    <name type="scientific">Marinobacter segnicrescens</name>
    <dbReference type="NCBI Taxonomy" id="430453"/>
    <lineage>
        <taxon>Bacteria</taxon>
        <taxon>Pseudomonadati</taxon>
        <taxon>Pseudomonadota</taxon>
        <taxon>Gammaproteobacteria</taxon>
        <taxon>Pseudomonadales</taxon>
        <taxon>Marinobacteraceae</taxon>
        <taxon>Marinobacter</taxon>
    </lineage>
</organism>
<accession>A0A1I0D5C7</accession>
<dbReference type="STRING" id="430453.SAMN04487962_106134"/>
<evidence type="ECO:0000313" key="3">
    <source>
        <dbReference type="Proteomes" id="UP000198762"/>
    </source>
</evidence>
<dbReference type="Proteomes" id="UP000198762">
    <property type="component" value="Unassembled WGS sequence"/>
</dbReference>
<name>A0A1I0D5C7_9GAMM</name>
<keyword evidence="3" id="KW-1185">Reference proteome</keyword>
<dbReference type="RefSeq" id="WP_091850450.1">
    <property type="nucleotide sequence ID" value="NZ_FOHZ01000006.1"/>
</dbReference>
<dbReference type="AlphaFoldDB" id="A0A1I0D5C7"/>
<proteinExistence type="predicted"/>
<dbReference type="OrthoDB" id="1115105at2"/>
<dbReference type="EMBL" id="FOHZ01000006">
    <property type="protein sequence ID" value="SET26814.1"/>
    <property type="molecule type" value="Genomic_DNA"/>
</dbReference>
<evidence type="ECO:0000259" key="1">
    <source>
        <dbReference type="Pfam" id="PF12680"/>
    </source>
</evidence>
<dbReference type="InterPro" id="IPR037401">
    <property type="entry name" value="SnoaL-like"/>
</dbReference>
<gene>
    <name evidence="2" type="ORF">SAMN04487962_106134</name>
</gene>
<dbReference type="SUPFAM" id="SSF54427">
    <property type="entry name" value="NTF2-like"/>
    <property type="match status" value="1"/>
</dbReference>
<reference evidence="3" key="1">
    <citation type="submission" date="2016-10" db="EMBL/GenBank/DDBJ databases">
        <authorList>
            <person name="Varghese N."/>
            <person name="Submissions S."/>
        </authorList>
    </citation>
    <scope>NUCLEOTIDE SEQUENCE [LARGE SCALE GENOMIC DNA]</scope>
    <source>
        <strain evidence="3">CGMCC 1.6489</strain>
    </source>
</reference>
<dbReference type="Gene3D" id="3.10.450.50">
    <property type="match status" value="1"/>
</dbReference>
<evidence type="ECO:0000313" key="2">
    <source>
        <dbReference type="EMBL" id="SET26814.1"/>
    </source>
</evidence>
<sequence>MTIQGTTATATDIHQNETASATVERFQRLFNTLSSGNVTGLAEVYSTDIRFTDPFGTVTGREELQAYFEKVYTNVRSCRFSFAEVIISRDHACLAWVMHLEHPKLRRGREITVHGMTHLTIEAGRVNYHRDYFDGAELLYGNLPLLGGAIRWIRNYAS</sequence>
<feature type="domain" description="SnoaL-like" evidence="1">
    <location>
        <begin position="27"/>
        <end position="129"/>
    </location>
</feature>
<dbReference type="Pfam" id="PF12680">
    <property type="entry name" value="SnoaL_2"/>
    <property type="match status" value="1"/>
</dbReference>
<protein>
    <submittedName>
        <fullName evidence="2">SnoaL-like domain-containing protein</fullName>
    </submittedName>
</protein>